<keyword evidence="2" id="KW-0472">Membrane</keyword>
<feature type="region of interest" description="Disordered" evidence="1">
    <location>
        <begin position="1"/>
        <end position="32"/>
    </location>
</feature>
<accession>A0A2T0S3Q7</accession>
<evidence type="ECO:0000313" key="3">
    <source>
        <dbReference type="EMBL" id="PRY28064.1"/>
    </source>
</evidence>
<feature type="transmembrane region" description="Helical" evidence="2">
    <location>
        <begin position="65"/>
        <end position="84"/>
    </location>
</feature>
<keyword evidence="2" id="KW-1133">Transmembrane helix</keyword>
<keyword evidence="2" id="KW-0812">Transmembrane</keyword>
<keyword evidence="4" id="KW-1185">Reference proteome</keyword>
<protein>
    <submittedName>
        <fullName evidence="3">Uncharacterized protein</fullName>
    </submittedName>
</protein>
<comment type="caution">
    <text evidence="3">The sequence shown here is derived from an EMBL/GenBank/DDBJ whole genome shotgun (WGS) entry which is preliminary data.</text>
</comment>
<feature type="compositionally biased region" description="Low complexity" evidence="1">
    <location>
        <begin position="17"/>
        <end position="30"/>
    </location>
</feature>
<evidence type="ECO:0000256" key="2">
    <source>
        <dbReference type="SAM" id="Phobius"/>
    </source>
</evidence>
<proteinExistence type="predicted"/>
<dbReference type="AlphaFoldDB" id="A0A2T0S3Q7"/>
<dbReference type="Proteomes" id="UP000239209">
    <property type="component" value="Unassembled WGS sequence"/>
</dbReference>
<dbReference type="OrthoDB" id="4829901at2"/>
<organism evidence="3 4">
    <name type="scientific">Pseudosporangium ferrugineum</name>
    <dbReference type="NCBI Taxonomy" id="439699"/>
    <lineage>
        <taxon>Bacteria</taxon>
        <taxon>Bacillati</taxon>
        <taxon>Actinomycetota</taxon>
        <taxon>Actinomycetes</taxon>
        <taxon>Micromonosporales</taxon>
        <taxon>Micromonosporaceae</taxon>
        <taxon>Pseudosporangium</taxon>
    </lineage>
</organism>
<sequence length="201" mass="22375">MSRDPDGGLEDLFGGVAEQPAPAEEAPAAEQKPRSRVGWVLRNLLLVAVATAVTVAVLRSQGIKVSVLLVVAAFVALRLLMLAVSEVAPPPLPRPQNRRGEESGDYRWAGNDTLRVAVRRWEQQLDWSREDGERFSRIVQPALAELADERLRLRHGITRASDPPRARELLGEPLWQMLNEPGRRPPKTRELSAYVDALEKI</sequence>
<evidence type="ECO:0000256" key="1">
    <source>
        <dbReference type="SAM" id="MobiDB-lite"/>
    </source>
</evidence>
<dbReference type="EMBL" id="PVZG01000009">
    <property type="protein sequence ID" value="PRY28064.1"/>
    <property type="molecule type" value="Genomic_DNA"/>
</dbReference>
<dbReference type="RefSeq" id="WP_106128154.1">
    <property type="nucleotide sequence ID" value="NZ_PVZG01000009.1"/>
</dbReference>
<name>A0A2T0S3Q7_9ACTN</name>
<feature type="transmembrane region" description="Helical" evidence="2">
    <location>
        <begin position="39"/>
        <end position="58"/>
    </location>
</feature>
<gene>
    <name evidence="3" type="ORF">CLV70_109221</name>
</gene>
<reference evidence="3 4" key="1">
    <citation type="submission" date="2018-03" db="EMBL/GenBank/DDBJ databases">
        <title>Genomic Encyclopedia of Archaeal and Bacterial Type Strains, Phase II (KMG-II): from individual species to whole genera.</title>
        <authorList>
            <person name="Goeker M."/>
        </authorList>
    </citation>
    <scope>NUCLEOTIDE SEQUENCE [LARGE SCALE GENOMIC DNA]</scope>
    <source>
        <strain evidence="3 4">DSM 45348</strain>
    </source>
</reference>
<evidence type="ECO:0000313" key="4">
    <source>
        <dbReference type="Proteomes" id="UP000239209"/>
    </source>
</evidence>